<accession>A0ABZ0IDB1</accession>
<evidence type="ECO:0000256" key="1">
    <source>
        <dbReference type="SAM" id="SignalP"/>
    </source>
</evidence>
<name>A0ABZ0IDB1_9GAMM</name>
<feature type="chain" id="PRO_5045348351" description="PEP-CTERM protein-sorting domain-containing protein" evidence="1">
    <location>
        <begin position="35"/>
        <end position="274"/>
    </location>
</feature>
<protein>
    <recommendedName>
        <fullName evidence="4">PEP-CTERM protein-sorting domain-containing protein</fullName>
    </recommendedName>
</protein>
<evidence type="ECO:0000313" key="3">
    <source>
        <dbReference type="Proteomes" id="UP001626549"/>
    </source>
</evidence>
<reference evidence="2 3" key="1">
    <citation type="submission" date="2023-10" db="EMBL/GenBank/DDBJ databases">
        <title>Two novel species belonging to the OM43/NOR5 clade.</title>
        <authorList>
            <person name="Park M."/>
        </authorList>
    </citation>
    <scope>NUCLEOTIDE SEQUENCE [LARGE SCALE GENOMIC DNA]</scope>
    <source>
        <strain evidence="2 3">IMCC45268</strain>
    </source>
</reference>
<dbReference type="RefSeq" id="WP_407327714.1">
    <property type="nucleotide sequence ID" value="NZ_CP136865.1"/>
</dbReference>
<keyword evidence="1" id="KW-0732">Signal</keyword>
<proteinExistence type="predicted"/>
<dbReference type="Proteomes" id="UP001626549">
    <property type="component" value="Chromosome"/>
</dbReference>
<dbReference type="EMBL" id="CP136865">
    <property type="protein sequence ID" value="WOJ97026.1"/>
    <property type="molecule type" value="Genomic_DNA"/>
</dbReference>
<organism evidence="2 3">
    <name type="scientific">Congregibacter brevis</name>
    <dbReference type="NCBI Taxonomy" id="3081201"/>
    <lineage>
        <taxon>Bacteria</taxon>
        <taxon>Pseudomonadati</taxon>
        <taxon>Pseudomonadota</taxon>
        <taxon>Gammaproteobacteria</taxon>
        <taxon>Cellvibrionales</taxon>
        <taxon>Halieaceae</taxon>
        <taxon>Congregibacter</taxon>
    </lineage>
</organism>
<keyword evidence="3" id="KW-1185">Reference proteome</keyword>
<evidence type="ECO:0008006" key="4">
    <source>
        <dbReference type="Google" id="ProtNLM"/>
    </source>
</evidence>
<feature type="signal peptide" evidence="1">
    <location>
        <begin position="1"/>
        <end position="34"/>
    </location>
</feature>
<gene>
    <name evidence="2" type="ORF">R0137_00290</name>
</gene>
<sequence length="274" mass="29301">MKTVCEKNKFRVLKRGIGAAAIAGLMGFAGAAQANPMTVDLNFSGGGLFPAGSKGSRITYNNGVNPSLSMGVAAGMFSGTASNGVNFDETSLYLDEGNVLAYCVDIVNRLLRKTNTYNVKEVTPDLVVDPQGVRRDFGRTLQFLGAANHVARTQFNIFEGEKNWLNPSTNWMSAAIQVGIWESLYEKDSSELDTSGGWFQATSIGNKGNQFLADSFKLMGGLKPPPAVDAKLVKWLQIDGGQDLLVDPVDVPAPAPLALLLAGLALMVRLRANQ</sequence>
<evidence type="ECO:0000313" key="2">
    <source>
        <dbReference type="EMBL" id="WOJ97026.1"/>
    </source>
</evidence>